<feature type="signal peptide" evidence="7">
    <location>
        <begin position="1"/>
        <end position="19"/>
    </location>
</feature>
<gene>
    <name evidence="10" type="ORF">C5Y93_30535</name>
    <name evidence="9" type="ORF">C5Y98_13510</name>
</gene>
<feature type="domain" description="Sulfatase N-terminal" evidence="8">
    <location>
        <begin position="23"/>
        <end position="366"/>
    </location>
</feature>
<reference evidence="11 12" key="1">
    <citation type="submission" date="2018-02" db="EMBL/GenBank/DDBJ databases">
        <title>Comparative genomes isolates from brazilian mangrove.</title>
        <authorList>
            <person name="Araujo J.E."/>
            <person name="Taketani R.G."/>
            <person name="Silva M.C.P."/>
            <person name="Loureco M.V."/>
            <person name="Andreote F.D."/>
        </authorList>
    </citation>
    <scope>NUCLEOTIDE SEQUENCE [LARGE SCALE GENOMIC DNA]</scope>
    <source>
        <strain evidence="9 12">NAP PRIS-MGV</strain>
        <strain evidence="10 11">Nap-Phe MGV</strain>
    </source>
</reference>
<dbReference type="GO" id="GO:0004065">
    <property type="term" value="F:arylsulfatase activity"/>
    <property type="evidence" value="ECO:0007669"/>
    <property type="project" value="TreeGrafter"/>
</dbReference>
<protein>
    <submittedName>
        <fullName evidence="10">Choline-sulfatase</fullName>
    </submittedName>
</protein>
<accession>A0A2S8GAI4</accession>
<dbReference type="PANTHER" id="PTHR42693:SF42">
    <property type="entry name" value="ARYLSULFATASE G"/>
    <property type="match status" value="1"/>
</dbReference>
<evidence type="ECO:0000259" key="8">
    <source>
        <dbReference type="Pfam" id="PF00884"/>
    </source>
</evidence>
<keyword evidence="6" id="KW-0106">Calcium</keyword>
<evidence type="ECO:0000256" key="6">
    <source>
        <dbReference type="ARBA" id="ARBA00022837"/>
    </source>
</evidence>
<dbReference type="SUPFAM" id="SSF53649">
    <property type="entry name" value="Alkaline phosphatase-like"/>
    <property type="match status" value="1"/>
</dbReference>
<evidence type="ECO:0000256" key="2">
    <source>
        <dbReference type="ARBA" id="ARBA00008779"/>
    </source>
</evidence>
<evidence type="ECO:0000256" key="4">
    <source>
        <dbReference type="ARBA" id="ARBA00022729"/>
    </source>
</evidence>
<dbReference type="Gene3D" id="3.40.720.10">
    <property type="entry name" value="Alkaline Phosphatase, subunit A"/>
    <property type="match status" value="1"/>
</dbReference>
<comment type="caution">
    <text evidence="10">The sequence shown here is derived from an EMBL/GenBank/DDBJ whole genome shotgun (WGS) entry which is preliminary data.</text>
</comment>
<dbReference type="InterPro" id="IPR000917">
    <property type="entry name" value="Sulfatase_N"/>
</dbReference>
<comment type="similarity">
    <text evidence="2">Belongs to the sulfatase family.</text>
</comment>
<dbReference type="Pfam" id="PF00884">
    <property type="entry name" value="Sulfatase"/>
    <property type="match status" value="1"/>
</dbReference>
<comment type="cofactor">
    <cofactor evidence="1">
        <name>Ca(2+)</name>
        <dbReference type="ChEBI" id="CHEBI:29108"/>
    </cofactor>
</comment>
<keyword evidence="4 7" id="KW-0732">Signal</keyword>
<evidence type="ECO:0000256" key="3">
    <source>
        <dbReference type="ARBA" id="ARBA00022723"/>
    </source>
</evidence>
<proteinExistence type="inferred from homology"/>
<sequence>MSRFLALVLVLAATSFAAAADKPNIIFLFADDYSYECVGAYGHPMVKTPNLDQLSSEGTRFTHAYNMGSWSGAVCVASRTMLNTGRFVWHAEKVYKTADKERVAGRFWSEYMKQAGYDTYMTGKWHVPADAAKAFQTSAHIRGGMPAQTDHGYNRPSASGEDYWSPSDPKFGGFWTGGKHWSEVVADDAIGFLKQAAKQDKPFFMYLAFNAVHDPRQSPQDYVDRYPVDKTDVPEDFVPEYPEKEAMGAGKGLRDEKLAPFPRTRHAIQVHRSEYYAIIEHMDAQIGRILAELKATGKADNTYIFFTADHGLAVGHHGLMGKQNMYDDSVRVPLMVVGPGLPKGKVCETPVYLQDVMATALEIAGVEKPDHVEFRSLLPVINGEREVQYDAIYGAYLERQRMITADGYKLILYPTIGKLKLFDLTADPKEMHDLAEKPEQKARISKLLHRLQKLQIEVGDELDLKKPYADWL</sequence>
<dbReference type="InterPro" id="IPR050738">
    <property type="entry name" value="Sulfatase"/>
</dbReference>
<dbReference type="RefSeq" id="WP_105339277.1">
    <property type="nucleotide sequence ID" value="NZ_PUHZ01000026.1"/>
</dbReference>
<dbReference type="CDD" id="cd16155">
    <property type="entry name" value="sulfatase_like"/>
    <property type="match status" value="1"/>
</dbReference>
<keyword evidence="5" id="KW-0378">Hydrolase</keyword>
<dbReference type="Proteomes" id="UP000239388">
    <property type="component" value="Unassembled WGS sequence"/>
</dbReference>
<dbReference type="PANTHER" id="PTHR42693">
    <property type="entry name" value="ARYLSULFATASE FAMILY MEMBER"/>
    <property type="match status" value="1"/>
</dbReference>
<evidence type="ECO:0000313" key="9">
    <source>
        <dbReference type="EMBL" id="PQO35378.1"/>
    </source>
</evidence>
<name>A0A2S8GAI4_9BACT</name>
<dbReference type="OrthoDB" id="9762324at2"/>
<evidence type="ECO:0000313" key="10">
    <source>
        <dbReference type="EMBL" id="PQO41453.1"/>
    </source>
</evidence>
<organism evidence="10 11">
    <name type="scientific">Blastopirellula marina</name>
    <dbReference type="NCBI Taxonomy" id="124"/>
    <lineage>
        <taxon>Bacteria</taxon>
        <taxon>Pseudomonadati</taxon>
        <taxon>Planctomycetota</taxon>
        <taxon>Planctomycetia</taxon>
        <taxon>Pirellulales</taxon>
        <taxon>Pirellulaceae</taxon>
        <taxon>Blastopirellula</taxon>
    </lineage>
</organism>
<evidence type="ECO:0000313" key="11">
    <source>
        <dbReference type="Proteomes" id="UP000237819"/>
    </source>
</evidence>
<keyword evidence="3" id="KW-0479">Metal-binding</keyword>
<evidence type="ECO:0000256" key="5">
    <source>
        <dbReference type="ARBA" id="ARBA00022801"/>
    </source>
</evidence>
<evidence type="ECO:0000256" key="1">
    <source>
        <dbReference type="ARBA" id="ARBA00001913"/>
    </source>
</evidence>
<dbReference type="EMBL" id="PUIB01000015">
    <property type="protein sequence ID" value="PQO35378.1"/>
    <property type="molecule type" value="Genomic_DNA"/>
</dbReference>
<dbReference type="EMBL" id="PUHZ01000026">
    <property type="protein sequence ID" value="PQO41453.1"/>
    <property type="molecule type" value="Genomic_DNA"/>
</dbReference>
<dbReference type="GO" id="GO:0046872">
    <property type="term" value="F:metal ion binding"/>
    <property type="evidence" value="ECO:0007669"/>
    <property type="project" value="UniProtKB-KW"/>
</dbReference>
<evidence type="ECO:0000313" key="12">
    <source>
        <dbReference type="Proteomes" id="UP000239388"/>
    </source>
</evidence>
<dbReference type="AlphaFoldDB" id="A0A2S8GAI4"/>
<dbReference type="Proteomes" id="UP000237819">
    <property type="component" value="Unassembled WGS sequence"/>
</dbReference>
<dbReference type="InterPro" id="IPR017850">
    <property type="entry name" value="Alkaline_phosphatase_core_sf"/>
</dbReference>
<evidence type="ECO:0000256" key="7">
    <source>
        <dbReference type="SAM" id="SignalP"/>
    </source>
</evidence>
<feature type="chain" id="PRO_5036049929" evidence="7">
    <location>
        <begin position="20"/>
        <end position="472"/>
    </location>
</feature>